<evidence type="ECO:0000313" key="9">
    <source>
        <dbReference type="Proteomes" id="UP001268089"/>
    </source>
</evidence>
<keyword evidence="2 4" id="KW-0472">Membrane</keyword>
<dbReference type="PROSITE" id="PS51123">
    <property type="entry name" value="OMPA_2"/>
    <property type="match status" value="1"/>
</dbReference>
<dbReference type="InterPro" id="IPR006664">
    <property type="entry name" value="OMP_bac"/>
</dbReference>
<dbReference type="Gene3D" id="3.30.1330.60">
    <property type="entry name" value="OmpA-like domain"/>
    <property type="match status" value="1"/>
</dbReference>
<dbReference type="InterPro" id="IPR006665">
    <property type="entry name" value="OmpA-like"/>
</dbReference>
<accession>A0ABU1ZHR3</accession>
<dbReference type="Proteomes" id="UP001268089">
    <property type="component" value="Unassembled WGS sequence"/>
</dbReference>
<dbReference type="PRINTS" id="PR01021">
    <property type="entry name" value="OMPADOMAIN"/>
</dbReference>
<dbReference type="SUPFAM" id="SSF103088">
    <property type="entry name" value="OmpA-like"/>
    <property type="match status" value="1"/>
</dbReference>
<dbReference type="InterPro" id="IPR050330">
    <property type="entry name" value="Bact_OuterMem_StrucFunc"/>
</dbReference>
<proteinExistence type="predicted"/>
<gene>
    <name evidence="8" type="ORF">J2X15_000334</name>
</gene>
<name>A0ABU1ZHR3_9BURK</name>
<protein>
    <submittedName>
        <fullName evidence="8">Outer membrane protein OmpA-like peptidoglycan-associated protein</fullName>
    </submittedName>
</protein>
<keyword evidence="9" id="KW-1185">Reference proteome</keyword>
<feature type="signal peptide" evidence="6">
    <location>
        <begin position="1"/>
        <end position="21"/>
    </location>
</feature>
<dbReference type="PROSITE" id="PS51257">
    <property type="entry name" value="PROKAR_LIPOPROTEIN"/>
    <property type="match status" value="1"/>
</dbReference>
<evidence type="ECO:0000256" key="1">
    <source>
        <dbReference type="ARBA" id="ARBA00004442"/>
    </source>
</evidence>
<comment type="caution">
    <text evidence="8">The sequence shown here is derived from an EMBL/GenBank/DDBJ whole genome shotgun (WGS) entry which is preliminary data.</text>
</comment>
<dbReference type="CDD" id="cd07185">
    <property type="entry name" value="OmpA_C-like"/>
    <property type="match status" value="1"/>
</dbReference>
<evidence type="ECO:0000256" key="6">
    <source>
        <dbReference type="SAM" id="SignalP"/>
    </source>
</evidence>
<feature type="chain" id="PRO_5047139957" evidence="6">
    <location>
        <begin position="22"/>
        <end position="303"/>
    </location>
</feature>
<feature type="compositionally biased region" description="Low complexity" evidence="5">
    <location>
        <begin position="118"/>
        <end position="131"/>
    </location>
</feature>
<dbReference type="Pfam" id="PF00691">
    <property type="entry name" value="OmpA"/>
    <property type="match status" value="1"/>
</dbReference>
<comment type="subcellular location">
    <subcellularLocation>
        <location evidence="1">Cell outer membrane</location>
    </subcellularLocation>
</comment>
<evidence type="ECO:0000256" key="4">
    <source>
        <dbReference type="PROSITE-ProRule" id="PRU00473"/>
    </source>
</evidence>
<dbReference type="PRINTS" id="PR01023">
    <property type="entry name" value="NAFLGMOTY"/>
</dbReference>
<dbReference type="PANTHER" id="PTHR30329:SF21">
    <property type="entry name" value="LIPOPROTEIN YIAD-RELATED"/>
    <property type="match status" value="1"/>
</dbReference>
<evidence type="ECO:0000259" key="7">
    <source>
        <dbReference type="PROSITE" id="PS51123"/>
    </source>
</evidence>
<keyword evidence="3" id="KW-0998">Cell outer membrane</keyword>
<dbReference type="PANTHER" id="PTHR30329">
    <property type="entry name" value="STATOR ELEMENT OF FLAGELLAR MOTOR COMPLEX"/>
    <property type="match status" value="1"/>
</dbReference>
<feature type="domain" description="OmpA-like" evidence="7">
    <location>
        <begin position="180"/>
        <end position="297"/>
    </location>
</feature>
<sequence>MKHAYLTPIALAMVVFLGACASGPTSTTQLESARNDYAQVQRNPDVGNYAALEMQQASDAMQQANTASDKGESLAKVDQLAYLAQQKIALTQEVVKQKSAEATAARTARERDQMQLSQRTNEANQATANAQQAQAAAQIAQSDAAAAQRKADEARAATADAQTRAALLESQLAELSAKKTERGMVITLGDVLFGSDKANLTAGGMRSAQKLADVLKQNPNRNVLVEGFTDSTGADAYNQQLSERRGMTVREALLQMGIGSERISVRGYGEAYPVAANDTAGNRQLNRRVEIVLSDEMGKTQQR</sequence>
<dbReference type="InterPro" id="IPR036737">
    <property type="entry name" value="OmpA-like_sf"/>
</dbReference>
<evidence type="ECO:0000256" key="5">
    <source>
        <dbReference type="SAM" id="MobiDB-lite"/>
    </source>
</evidence>
<dbReference type="EMBL" id="JAVDXO010000001">
    <property type="protein sequence ID" value="MDR7305068.1"/>
    <property type="molecule type" value="Genomic_DNA"/>
</dbReference>
<feature type="region of interest" description="Disordered" evidence="5">
    <location>
        <begin position="102"/>
        <end position="131"/>
    </location>
</feature>
<evidence type="ECO:0000256" key="3">
    <source>
        <dbReference type="ARBA" id="ARBA00023237"/>
    </source>
</evidence>
<evidence type="ECO:0000256" key="2">
    <source>
        <dbReference type="ARBA" id="ARBA00023136"/>
    </source>
</evidence>
<reference evidence="8 9" key="1">
    <citation type="submission" date="2023-07" db="EMBL/GenBank/DDBJ databases">
        <title>Sorghum-associated microbial communities from plants grown in Nebraska, USA.</title>
        <authorList>
            <person name="Schachtman D."/>
        </authorList>
    </citation>
    <scope>NUCLEOTIDE SEQUENCE [LARGE SCALE GENOMIC DNA]</scope>
    <source>
        <strain evidence="8 9">BE308</strain>
    </source>
</reference>
<dbReference type="InterPro" id="IPR025511">
    <property type="entry name" value="DUF4398"/>
</dbReference>
<dbReference type="Pfam" id="PF14346">
    <property type="entry name" value="DUF4398"/>
    <property type="match status" value="1"/>
</dbReference>
<organism evidence="8 9">
    <name type="scientific">Rhodoferax saidenbachensis</name>
    <dbReference type="NCBI Taxonomy" id="1484693"/>
    <lineage>
        <taxon>Bacteria</taxon>
        <taxon>Pseudomonadati</taxon>
        <taxon>Pseudomonadota</taxon>
        <taxon>Betaproteobacteria</taxon>
        <taxon>Burkholderiales</taxon>
        <taxon>Comamonadaceae</taxon>
        <taxon>Rhodoferax</taxon>
    </lineage>
</organism>
<evidence type="ECO:0000313" key="8">
    <source>
        <dbReference type="EMBL" id="MDR7305068.1"/>
    </source>
</evidence>
<keyword evidence="6" id="KW-0732">Signal</keyword>
<dbReference type="RefSeq" id="WP_310338845.1">
    <property type="nucleotide sequence ID" value="NZ_JAVDXO010000001.1"/>
</dbReference>